<dbReference type="EMBL" id="BMZS01000007">
    <property type="protein sequence ID" value="GHD54765.1"/>
    <property type="molecule type" value="Genomic_DNA"/>
</dbReference>
<dbReference type="RefSeq" id="WP_189991536.1">
    <property type="nucleotide sequence ID" value="NZ_BMZS01000007.1"/>
</dbReference>
<reference evidence="2" key="1">
    <citation type="journal article" date="2014" name="Int. J. Syst. Evol. Microbiol.">
        <title>Complete genome sequence of Corynebacterium casei LMG S-19264T (=DSM 44701T), isolated from a smear-ripened cheese.</title>
        <authorList>
            <consortium name="US DOE Joint Genome Institute (JGI-PGF)"/>
            <person name="Walter F."/>
            <person name="Albersmeier A."/>
            <person name="Kalinowski J."/>
            <person name="Ruckert C."/>
        </authorList>
    </citation>
    <scope>NUCLEOTIDE SEQUENCE</scope>
    <source>
        <strain evidence="2">KCTC 42651</strain>
    </source>
</reference>
<evidence type="ECO:0000259" key="1">
    <source>
        <dbReference type="Pfam" id="PF01979"/>
    </source>
</evidence>
<protein>
    <submittedName>
        <fullName evidence="2">Amidohydrolase</fullName>
    </submittedName>
</protein>
<accession>A0A918XUI1</accession>
<dbReference type="SUPFAM" id="SSF51556">
    <property type="entry name" value="Metallo-dependent hydrolases"/>
    <property type="match status" value="1"/>
</dbReference>
<dbReference type="Proteomes" id="UP000630353">
    <property type="component" value="Unassembled WGS sequence"/>
</dbReference>
<dbReference type="Gene3D" id="3.20.20.140">
    <property type="entry name" value="Metal-dependent hydrolases"/>
    <property type="match status" value="1"/>
</dbReference>
<dbReference type="PANTHER" id="PTHR43135:SF3">
    <property type="entry name" value="ALPHA-D-RIBOSE 1-METHYLPHOSPHONATE 5-TRIPHOSPHATE DIPHOSPHATASE"/>
    <property type="match status" value="1"/>
</dbReference>
<keyword evidence="3" id="KW-1185">Reference proteome</keyword>
<dbReference type="InterPro" id="IPR006680">
    <property type="entry name" value="Amidohydro-rel"/>
</dbReference>
<evidence type="ECO:0000313" key="2">
    <source>
        <dbReference type="EMBL" id="GHD54765.1"/>
    </source>
</evidence>
<organism evidence="2 3">
    <name type="scientific">Thalassobaculum fulvum</name>
    <dbReference type="NCBI Taxonomy" id="1633335"/>
    <lineage>
        <taxon>Bacteria</taxon>
        <taxon>Pseudomonadati</taxon>
        <taxon>Pseudomonadota</taxon>
        <taxon>Alphaproteobacteria</taxon>
        <taxon>Rhodospirillales</taxon>
        <taxon>Thalassobaculaceae</taxon>
        <taxon>Thalassobaculum</taxon>
    </lineage>
</organism>
<dbReference type="InterPro" id="IPR032466">
    <property type="entry name" value="Metal_Hydrolase"/>
</dbReference>
<reference evidence="2" key="2">
    <citation type="submission" date="2020-09" db="EMBL/GenBank/DDBJ databases">
        <authorList>
            <person name="Sun Q."/>
            <person name="Kim S."/>
        </authorList>
    </citation>
    <scope>NUCLEOTIDE SEQUENCE</scope>
    <source>
        <strain evidence="2">KCTC 42651</strain>
    </source>
</reference>
<dbReference type="Gene3D" id="2.30.40.10">
    <property type="entry name" value="Urease, subunit C, domain 1"/>
    <property type="match status" value="1"/>
</dbReference>
<dbReference type="CDD" id="cd01299">
    <property type="entry name" value="Met_dep_hydrolase_A"/>
    <property type="match status" value="1"/>
</dbReference>
<dbReference type="SUPFAM" id="SSF51338">
    <property type="entry name" value="Composite domain of metallo-dependent hydrolases"/>
    <property type="match status" value="1"/>
</dbReference>
<dbReference type="InterPro" id="IPR051781">
    <property type="entry name" value="Metallo-dep_Hydrolase"/>
</dbReference>
<dbReference type="InterPro" id="IPR011059">
    <property type="entry name" value="Metal-dep_hydrolase_composite"/>
</dbReference>
<gene>
    <name evidence="2" type="ORF">GCM10017083_32830</name>
</gene>
<sequence>MATLYAGGLVFDGTGRLLEDHGVLVEGATIAKLAPLGEFDGFAGERVDTSGGTLLPGLVDCHVHLCMGGEANPHAAMVVLRDSQIVMKALANAQTTLRGGVTSVRDCGGKDYLEFAVRDACNTGQQLGPTIRAAGRMICMTGGHGNRLGRIADGVDEVVKAVREQVHAGSDVIKIMATGGVMTPGVNPEDAHYTAEEMAAGIHEGHRFHKSCASHAQGSEGILNAVRGGIDSIEHGIFMTDECVEEMTKRGTYLVPTLAAVKNILAHKDQGVPAYAVEKCERVVVDHVNSIRKFYKAGGKIAMGTDAGTPYNRHGVNALELQYMVTEAGISPADALVFSTRNGTDLMGVTDRGTIADGKAADLLIVDGNPVDDIAMAALVANHRMVVKNGVVAKAR</sequence>
<dbReference type="InterPro" id="IPR057744">
    <property type="entry name" value="OTAase-like"/>
</dbReference>
<feature type="domain" description="Amidohydrolase-related" evidence="1">
    <location>
        <begin position="53"/>
        <end position="391"/>
    </location>
</feature>
<comment type="caution">
    <text evidence="2">The sequence shown here is derived from an EMBL/GenBank/DDBJ whole genome shotgun (WGS) entry which is preliminary data.</text>
</comment>
<proteinExistence type="predicted"/>
<dbReference type="PANTHER" id="PTHR43135">
    <property type="entry name" value="ALPHA-D-RIBOSE 1-METHYLPHOSPHONATE 5-TRIPHOSPHATE DIPHOSPHATASE"/>
    <property type="match status" value="1"/>
</dbReference>
<name>A0A918XUI1_9PROT</name>
<dbReference type="AlphaFoldDB" id="A0A918XUI1"/>
<dbReference type="GO" id="GO:0016810">
    <property type="term" value="F:hydrolase activity, acting on carbon-nitrogen (but not peptide) bonds"/>
    <property type="evidence" value="ECO:0007669"/>
    <property type="project" value="InterPro"/>
</dbReference>
<dbReference type="Pfam" id="PF01979">
    <property type="entry name" value="Amidohydro_1"/>
    <property type="match status" value="1"/>
</dbReference>
<evidence type="ECO:0000313" key="3">
    <source>
        <dbReference type="Proteomes" id="UP000630353"/>
    </source>
</evidence>